<evidence type="ECO:0000256" key="7">
    <source>
        <dbReference type="ARBA" id="ARBA00023004"/>
    </source>
</evidence>
<dbReference type="InterPro" id="IPR009056">
    <property type="entry name" value="Cyt_c-like_dom"/>
</dbReference>
<protein>
    <submittedName>
        <fullName evidence="11">Methylamine utilization protein</fullName>
    </submittedName>
</protein>
<dbReference type="PROSITE" id="PS51007">
    <property type="entry name" value="CYTC"/>
    <property type="match status" value="2"/>
</dbReference>
<feature type="domain" description="Cytochrome c" evidence="10">
    <location>
        <begin position="187"/>
        <end position="335"/>
    </location>
</feature>
<dbReference type="Gene3D" id="1.10.760.10">
    <property type="entry name" value="Cytochrome c-like domain"/>
    <property type="match status" value="2"/>
</dbReference>
<dbReference type="PANTHER" id="PTHR30600">
    <property type="entry name" value="CYTOCHROME C PEROXIDASE-RELATED"/>
    <property type="match status" value="1"/>
</dbReference>
<evidence type="ECO:0000256" key="9">
    <source>
        <dbReference type="SAM" id="SignalP"/>
    </source>
</evidence>
<dbReference type="InterPro" id="IPR004852">
    <property type="entry name" value="Di-haem_cyt_c_peroxidsae"/>
</dbReference>
<evidence type="ECO:0000259" key="10">
    <source>
        <dbReference type="PROSITE" id="PS51007"/>
    </source>
</evidence>
<gene>
    <name evidence="11" type="ORF">MOV92_18240</name>
</gene>
<accession>A0ABY3XAF5</accession>
<feature type="domain" description="Cytochrome c" evidence="10">
    <location>
        <begin position="37"/>
        <end position="168"/>
    </location>
</feature>
<evidence type="ECO:0000256" key="5">
    <source>
        <dbReference type="ARBA" id="ARBA00022764"/>
    </source>
</evidence>
<keyword evidence="4 9" id="KW-0732">Signal</keyword>
<evidence type="ECO:0000256" key="3">
    <source>
        <dbReference type="ARBA" id="ARBA00022723"/>
    </source>
</evidence>
<organism evidence="11 12">
    <name type="scientific">Lysobacter gummosus</name>
    <dbReference type="NCBI Taxonomy" id="262324"/>
    <lineage>
        <taxon>Bacteria</taxon>
        <taxon>Pseudomonadati</taxon>
        <taxon>Pseudomonadota</taxon>
        <taxon>Gammaproteobacteria</taxon>
        <taxon>Lysobacterales</taxon>
        <taxon>Lysobacteraceae</taxon>
        <taxon>Lysobacter</taxon>
    </lineage>
</organism>
<evidence type="ECO:0000256" key="1">
    <source>
        <dbReference type="ARBA" id="ARBA00004418"/>
    </source>
</evidence>
<keyword evidence="12" id="KW-1185">Reference proteome</keyword>
<dbReference type="EMBL" id="CP093547">
    <property type="protein sequence ID" value="UNP28421.1"/>
    <property type="molecule type" value="Genomic_DNA"/>
</dbReference>
<feature type="chain" id="PRO_5047547606" evidence="9">
    <location>
        <begin position="29"/>
        <end position="338"/>
    </location>
</feature>
<dbReference type="InterPro" id="IPR026259">
    <property type="entry name" value="MauG/Cytc_peroxidase"/>
</dbReference>
<evidence type="ECO:0000256" key="8">
    <source>
        <dbReference type="PROSITE-ProRule" id="PRU00433"/>
    </source>
</evidence>
<dbReference type="InterPro" id="IPR051395">
    <property type="entry name" value="Cytochrome_c_Peroxidase/MauG"/>
</dbReference>
<dbReference type="Pfam" id="PF03150">
    <property type="entry name" value="CCP_MauG"/>
    <property type="match status" value="1"/>
</dbReference>
<dbReference type="Proteomes" id="UP000829194">
    <property type="component" value="Chromosome"/>
</dbReference>
<keyword evidence="2 8" id="KW-0349">Heme</keyword>
<keyword evidence="3 8" id="KW-0479">Metal-binding</keyword>
<dbReference type="InterPro" id="IPR036909">
    <property type="entry name" value="Cyt_c-like_dom_sf"/>
</dbReference>
<reference evidence="11 12" key="1">
    <citation type="submission" date="2022-03" db="EMBL/GenBank/DDBJ databases">
        <title>Complete genome sequence of Lysobacter capsici VKM B-2533 and Lysobacter gummosus 10.1.1, promising sources of lytic agents.</title>
        <authorList>
            <person name="Tarlachkov S.V."/>
            <person name="Kudryakova I.V."/>
            <person name="Afoshin A.S."/>
            <person name="Leontyevskaya E.A."/>
            <person name="Leontyevskaya N.V."/>
        </authorList>
    </citation>
    <scope>NUCLEOTIDE SEQUENCE [LARGE SCALE GENOMIC DNA]</scope>
    <source>
        <strain evidence="11 12">10.1.1</strain>
    </source>
</reference>
<evidence type="ECO:0000313" key="12">
    <source>
        <dbReference type="Proteomes" id="UP000829194"/>
    </source>
</evidence>
<keyword evidence="5" id="KW-0574">Periplasm</keyword>
<evidence type="ECO:0000256" key="4">
    <source>
        <dbReference type="ARBA" id="ARBA00022729"/>
    </source>
</evidence>
<dbReference type="RefSeq" id="WP_057944002.1">
    <property type="nucleotide sequence ID" value="NZ_CP011131.1"/>
</dbReference>
<evidence type="ECO:0000256" key="2">
    <source>
        <dbReference type="ARBA" id="ARBA00022617"/>
    </source>
</evidence>
<proteinExistence type="predicted"/>
<keyword evidence="7 8" id="KW-0408">Iron</keyword>
<feature type="signal peptide" evidence="9">
    <location>
        <begin position="1"/>
        <end position="28"/>
    </location>
</feature>
<comment type="subcellular location">
    <subcellularLocation>
        <location evidence="1">Periplasm</location>
    </subcellularLocation>
</comment>
<dbReference type="PROSITE" id="PS51257">
    <property type="entry name" value="PROKAR_LIPOPROTEIN"/>
    <property type="match status" value="1"/>
</dbReference>
<dbReference type="PIRSF" id="PIRSF000294">
    <property type="entry name" value="Cytochrome-c_peroxidase"/>
    <property type="match status" value="1"/>
</dbReference>
<sequence length="338" mass="36475">MRISLKPRRWLSCLAIALAALAVGCGQALVPAATDARWAALGGRLFADTRLGGDGRTGCISCHRPEHAFSDGRPLSLGVRGQTGTRNAPTLLDVGELPHLFWDGRETRLEQVVLQPMTNPVEMGLGSIDDLLRRLRADPKYAAAFADVGGVSTDAVATALAAHLRTLRSGDSAYDRYRSGNRDALSPDEQAGLALFTGKAACSDCHVLQEPRPRFTDDRFHHLGINDNAIAGKVATLIPRLDGKRNLGHLVLTEVDIAGLGHFVASRKPADLAAFRTPSLRNVALTAPYMHDGSVATLEEAVEQEVYYRGINKGRPLSMTVEERRQLLTFLKALSAAQ</sequence>
<keyword evidence="6" id="KW-0560">Oxidoreductase</keyword>
<dbReference type="SUPFAM" id="SSF46626">
    <property type="entry name" value="Cytochrome c"/>
    <property type="match status" value="2"/>
</dbReference>
<evidence type="ECO:0000256" key="6">
    <source>
        <dbReference type="ARBA" id="ARBA00023002"/>
    </source>
</evidence>
<name>A0ABY3XAF5_9GAMM</name>
<evidence type="ECO:0000313" key="11">
    <source>
        <dbReference type="EMBL" id="UNP28421.1"/>
    </source>
</evidence>